<name>A0A5C5YYK3_9BACT</name>
<dbReference type="EMBL" id="SJPJ01000001">
    <property type="protein sequence ID" value="TWT79671.1"/>
    <property type="molecule type" value="Genomic_DNA"/>
</dbReference>
<feature type="transmembrane region" description="Helical" evidence="1">
    <location>
        <begin position="27"/>
        <end position="52"/>
    </location>
</feature>
<dbReference type="AlphaFoldDB" id="A0A5C5YYK3"/>
<dbReference type="Proteomes" id="UP000315010">
    <property type="component" value="Unassembled WGS sequence"/>
</dbReference>
<feature type="transmembrane region" description="Helical" evidence="1">
    <location>
        <begin position="132"/>
        <end position="152"/>
    </location>
</feature>
<evidence type="ECO:0000313" key="2">
    <source>
        <dbReference type="EMBL" id="TWT79671.1"/>
    </source>
</evidence>
<organism evidence="2 3">
    <name type="scientific">Novipirellula herctigrandis</name>
    <dbReference type="NCBI Taxonomy" id="2527986"/>
    <lineage>
        <taxon>Bacteria</taxon>
        <taxon>Pseudomonadati</taxon>
        <taxon>Planctomycetota</taxon>
        <taxon>Planctomycetia</taxon>
        <taxon>Pirellulales</taxon>
        <taxon>Pirellulaceae</taxon>
        <taxon>Novipirellula</taxon>
    </lineage>
</organism>
<feature type="transmembrane region" description="Helical" evidence="1">
    <location>
        <begin position="67"/>
        <end position="91"/>
    </location>
</feature>
<comment type="caution">
    <text evidence="2">The sequence shown here is derived from an EMBL/GenBank/DDBJ whole genome shotgun (WGS) entry which is preliminary data.</text>
</comment>
<dbReference type="RefSeq" id="WP_146394835.1">
    <property type="nucleotide sequence ID" value="NZ_SJPJ01000001.1"/>
</dbReference>
<keyword evidence="1" id="KW-1133">Transmembrane helix</keyword>
<evidence type="ECO:0000313" key="3">
    <source>
        <dbReference type="Proteomes" id="UP000315010"/>
    </source>
</evidence>
<reference evidence="2 3" key="1">
    <citation type="submission" date="2019-02" db="EMBL/GenBank/DDBJ databases">
        <title>Deep-cultivation of Planctomycetes and their phenomic and genomic characterization uncovers novel biology.</title>
        <authorList>
            <person name="Wiegand S."/>
            <person name="Jogler M."/>
            <person name="Boedeker C."/>
            <person name="Pinto D."/>
            <person name="Vollmers J."/>
            <person name="Rivas-Marin E."/>
            <person name="Kohn T."/>
            <person name="Peeters S.H."/>
            <person name="Heuer A."/>
            <person name="Rast P."/>
            <person name="Oberbeckmann S."/>
            <person name="Bunk B."/>
            <person name="Jeske O."/>
            <person name="Meyerdierks A."/>
            <person name="Storesund J.E."/>
            <person name="Kallscheuer N."/>
            <person name="Luecker S."/>
            <person name="Lage O.M."/>
            <person name="Pohl T."/>
            <person name="Merkel B.J."/>
            <person name="Hornburger P."/>
            <person name="Mueller R.-W."/>
            <person name="Bruemmer F."/>
            <person name="Labrenz M."/>
            <person name="Spormann A.M."/>
            <person name="Op Den Camp H."/>
            <person name="Overmann J."/>
            <person name="Amann R."/>
            <person name="Jetten M.S.M."/>
            <person name="Mascher T."/>
            <person name="Medema M.H."/>
            <person name="Devos D.P."/>
            <person name="Kaster A.-K."/>
            <person name="Ovreas L."/>
            <person name="Rohde M."/>
            <person name="Galperin M.Y."/>
            <person name="Jogler C."/>
        </authorList>
    </citation>
    <scope>NUCLEOTIDE SEQUENCE [LARGE SCALE GENOMIC DNA]</scope>
    <source>
        <strain evidence="2 3">CA13</strain>
    </source>
</reference>
<protein>
    <submittedName>
        <fullName evidence="2">Uncharacterized protein</fullName>
    </submittedName>
</protein>
<feature type="transmembrane region" description="Helical" evidence="1">
    <location>
        <begin position="103"/>
        <end position="120"/>
    </location>
</feature>
<evidence type="ECO:0000256" key="1">
    <source>
        <dbReference type="SAM" id="Phobius"/>
    </source>
</evidence>
<keyword evidence="1" id="KW-0812">Transmembrane</keyword>
<keyword evidence="1" id="KW-0472">Membrane</keyword>
<accession>A0A5C5YYK3</accession>
<sequence length="162" mass="17672">MEANPYKTSATVQHSEESFDPRPRFPFWTAGPLTGASVGLVHVTATALAWALHSYPDFLLRSGGSTFLFAVAMSIGGAMFGIPYAGLLAICSRKLDRSVRPRLHFWFAILASFAVTYVAAEISLRRRELVSPLLVLAAIIGISFLAALITANRRTHPDPDLR</sequence>
<gene>
    <name evidence="2" type="ORF">CA13_10770</name>
</gene>
<keyword evidence="3" id="KW-1185">Reference proteome</keyword>
<proteinExistence type="predicted"/>